<dbReference type="RefSeq" id="WP_274373039.1">
    <property type="nucleotide sequence ID" value="NZ_CP072943.1"/>
</dbReference>
<sequence length="413" mass="44876">MTGKTVLQLGYGMQGKAALADLVQNRSVSTIIVADGSEEVMRAPEATGSAKVRPVRLDASDRNALAALMREADVVVELLPGPFALPTARLAAETGVSLVSAMYLANPGETDPAERERQRGEVEAIDREARARGIALVEEFGMDPGLDLALGREALKRLDSVVAFHSYGAGFPEKEASDNPLQYRFTWSVIGVMRSYLRPARYLRGGSVIDVAADEMFSPRHSHILDLPEMEGPLECFPNGDAAAYARRFAIADQVKDMGRYICRWPGHGAFWSVMARSGFLSEKPVGCGDVTVAPNAFCAALLGSQDQFFYGEGQRDVALVRTDVRGYRDGKPCRVVGQIVDRRDLTTGFTAMQRTVGFPVSIAASMLLDGRIEGRGLLSPMDIPFGPLVEELSRRGISVSFDVTEWDGRVEP</sequence>
<evidence type="ECO:0000259" key="2">
    <source>
        <dbReference type="Pfam" id="PF03435"/>
    </source>
</evidence>
<dbReference type="SUPFAM" id="SSF55347">
    <property type="entry name" value="Glyceraldehyde-3-phosphate dehydrogenase-like, C-terminal domain"/>
    <property type="match status" value="1"/>
</dbReference>
<evidence type="ECO:0000313" key="4">
    <source>
        <dbReference type="EMBL" id="QTX31849.1"/>
    </source>
</evidence>
<dbReference type="KEGG" id="aram:KAR29_10990"/>
<name>A0A9Q7AEJ5_9BACT</name>
<gene>
    <name evidence="4" type="ORF">KAR29_10990</name>
</gene>
<dbReference type="Gene3D" id="3.30.360.10">
    <property type="entry name" value="Dihydrodipicolinate Reductase, domain 2"/>
    <property type="match status" value="1"/>
</dbReference>
<keyword evidence="1" id="KW-0560">Oxidoreductase</keyword>
<dbReference type="Gene3D" id="3.40.50.720">
    <property type="entry name" value="NAD(P)-binding Rossmann-like Domain"/>
    <property type="match status" value="2"/>
</dbReference>
<evidence type="ECO:0000313" key="5">
    <source>
        <dbReference type="Proteomes" id="UP000671879"/>
    </source>
</evidence>
<accession>A0A9Q7AEJ5</accession>
<dbReference type="InterPro" id="IPR005097">
    <property type="entry name" value="Sacchrp_dh_NADP-bd"/>
</dbReference>
<keyword evidence="5" id="KW-1185">Reference proteome</keyword>
<evidence type="ECO:0000259" key="3">
    <source>
        <dbReference type="Pfam" id="PF16653"/>
    </source>
</evidence>
<dbReference type="SUPFAM" id="SSF51735">
    <property type="entry name" value="NAD(P)-binding Rossmann-fold domains"/>
    <property type="match status" value="1"/>
</dbReference>
<proteinExistence type="predicted"/>
<feature type="domain" description="Saccharopine dehydrogenase-like C-terminal" evidence="3">
    <location>
        <begin position="141"/>
        <end position="398"/>
    </location>
</feature>
<organism evidence="4 5">
    <name type="scientific">Aminithiophilus ramosus</name>
    <dbReference type="NCBI Taxonomy" id="3029084"/>
    <lineage>
        <taxon>Bacteria</taxon>
        <taxon>Thermotogati</taxon>
        <taxon>Synergistota</taxon>
        <taxon>Synergistia</taxon>
        <taxon>Synergistales</taxon>
        <taxon>Aminithiophilaceae</taxon>
        <taxon>Aminithiophilus</taxon>
    </lineage>
</organism>
<dbReference type="AlphaFoldDB" id="A0A9Q7AEJ5"/>
<dbReference type="InterPro" id="IPR051168">
    <property type="entry name" value="AASS"/>
</dbReference>
<dbReference type="Proteomes" id="UP000671879">
    <property type="component" value="Chromosome"/>
</dbReference>
<dbReference type="GO" id="GO:0005737">
    <property type="term" value="C:cytoplasm"/>
    <property type="evidence" value="ECO:0007669"/>
    <property type="project" value="TreeGrafter"/>
</dbReference>
<dbReference type="GO" id="GO:0019878">
    <property type="term" value="P:lysine biosynthetic process via aminoadipic acid"/>
    <property type="evidence" value="ECO:0007669"/>
    <property type="project" value="TreeGrafter"/>
</dbReference>
<dbReference type="PANTHER" id="PTHR11133:SF22">
    <property type="entry name" value="ALPHA-AMINOADIPIC SEMIALDEHYDE SYNTHASE, MITOCHONDRIAL"/>
    <property type="match status" value="1"/>
</dbReference>
<dbReference type="InterPro" id="IPR032095">
    <property type="entry name" value="Sacchrp_dh-like_C"/>
</dbReference>
<dbReference type="InterPro" id="IPR036291">
    <property type="entry name" value="NAD(P)-bd_dom_sf"/>
</dbReference>
<dbReference type="PANTHER" id="PTHR11133">
    <property type="entry name" value="SACCHAROPINE DEHYDROGENASE"/>
    <property type="match status" value="1"/>
</dbReference>
<dbReference type="GO" id="GO:0004753">
    <property type="term" value="F:saccharopine dehydrogenase activity"/>
    <property type="evidence" value="ECO:0007669"/>
    <property type="project" value="TreeGrafter"/>
</dbReference>
<dbReference type="EMBL" id="CP072943">
    <property type="protein sequence ID" value="QTX31849.1"/>
    <property type="molecule type" value="Genomic_DNA"/>
</dbReference>
<evidence type="ECO:0000256" key="1">
    <source>
        <dbReference type="ARBA" id="ARBA00023002"/>
    </source>
</evidence>
<dbReference type="Pfam" id="PF16653">
    <property type="entry name" value="Sacchrp_dh_C"/>
    <property type="match status" value="1"/>
</dbReference>
<dbReference type="Pfam" id="PF03435">
    <property type="entry name" value="Sacchrp_dh_NADP"/>
    <property type="match status" value="1"/>
</dbReference>
<protein>
    <submittedName>
        <fullName evidence="4">Saccharopine dehydrogenase NADP-binding domain-containing protein</fullName>
    </submittedName>
</protein>
<reference evidence="5" key="1">
    <citation type="submission" date="2021-04" db="EMBL/GenBank/DDBJ databases">
        <title>A novel Synergistetes isolate from a pyrite-forming mixed culture.</title>
        <authorList>
            <person name="Bunk B."/>
            <person name="Sproer C."/>
            <person name="Spring S."/>
            <person name="Pester M."/>
        </authorList>
    </citation>
    <scope>NUCLEOTIDE SEQUENCE [LARGE SCALE GENOMIC DNA]</scope>
    <source>
        <strain evidence="5">J.5.4.2-T.3.5.2</strain>
    </source>
</reference>
<feature type="domain" description="Saccharopine dehydrogenase NADP binding" evidence="2">
    <location>
        <begin position="6"/>
        <end position="123"/>
    </location>
</feature>